<reference evidence="2" key="1">
    <citation type="submission" date="2021-01" db="EMBL/GenBank/DDBJ databases">
        <authorList>
            <person name="Bezrukov I."/>
        </authorList>
    </citation>
    <scope>NUCLEOTIDE SEQUENCE</scope>
</reference>
<dbReference type="Pfam" id="PF00646">
    <property type="entry name" value="F-box"/>
    <property type="match status" value="1"/>
</dbReference>
<accession>A0A8S2B810</accession>
<dbReference type="Gene3D" id="1.20.1280.50">
    <property type="match status" value="1"/>
</dbReference>
<proteinExistence type="predicted"/>
<keyword evidence="3" id="KW-1185">Reference proteome</keyword>
<dbReference type="Proteomes" id="UP000682877">
    <property type="component" value="Chromosome 8"/>
</dbReference>
<organism evidence="2 3">
    <name type="scientific">Arabidopsis arenosa</name>
    <name type="common">Sand rock-cress</name>
    <name type="synonym">Cardaminopsis arenosa</name>
    <dbReference type="NCBI Taxonomy" id="38785"/>
    <lineage>
        <taxon>Eukaryota</taxon>
        <taxon>Viridiplantae</taxon>
        <taxon>Streptophyta</taxon>
        <taxon>Embryophyta</taxon>
        <taxon>Tracheophyta</taxon>
        <taxon>Spermatophyta</taxon>
        <taxon>Magnoliopsida</taxon>
        <taxon>eudicotyledons</taxon>
        <taxon>Gunneridae</taxon>
        <taxon>Pentapetalae</taxon>
        <taxon>rosids</taxon>
        <taxon>malvids</taxon>
        <taxon>Brassicales</taxon>
        <taxon>Brassicaceae</taxon>
        <taxon>Camelineae</taxon>
        <taxon>Arabidopsis</taxon>
    </lineage>
</organism>
<dbReference type="InterPro" id="IPR050796">
    <property type="entry name" value="SCF_F-box_component"/>
</dbReference>
<dbReference type="PANTHER" id="PTHR31672">
    <property type="entry name" value="BNACNNG10540D PROTEIN"/>
    <property type="match status" value="1"/>
</dbReference>
<dbReference type="EMBL" id="LR999458">
    <property type="protein sequence ID" value="CAE6229689.1"/>
    <property type="molecule type" value="Genomic_DNA"/>
</dbReference>
<sequence length="388" mass="44479">MNSLTEDLWSIILARLPLKSIITSKLVCKQWKSIVESPYFRKSLYQNLHSSSWSLLVWDDKKDVGTTLYGCEPSMGSYILSFLTNKFEIQRDKYEYTVWDYTDVGLILISEVFKKPSILINAVYVANPVSQDCIELPSHLKEYVFPLGIVTRTENGVVLDYKVVLLDFGNVNENMEISLLIYSSVTGLWSLSIVHLPSSLYYQYFYRSISLNGNLYWLNRNSDNEDVIVSHDFYATGTDSDRCRVTLFPDSGKHPKFRRGCTISQGFLMYMNVVSITKDDGSLEDKLSIWRLKSGEWQLVSEISADFINLGFDHIPVTINSVDAKTVYFWNRKHQSLVAANICNGKFVLHSELEHSGRSPNSFECFKRSDCPSFVLPQWLHLTPVRGV</sequence>
<dbReference type="InterPro" id="IPR001810">
    <property type="entry name" value="F-box_dom"/>
</dbReference>
<evidence type="ECO:0000313" key="2">
    <source>
        <dbReference type="EMBL" id="CAE6229689.1"/>
    </source>
</evidence>
<dbReference type="SUPFAM" id="SSF81383">
    <property type="entry name" value="F-box domain"/>
    <property type="match status" value="1"/>
</dbReference>
<dbReference type="SMART" id="SM00256">
    <property type="entry name" value="FBOX"/>
    <property type="match status" value="1"/>
</dbReference>
<dbReference type="InterPro" id="IPR056592">
    <property type="entry name" value="Beta-prop_At3g26010-like"/>
</dbReference>
<protein>
    <recommendedName>
        <fullName evidence="1">F-box domain-containing protein</fullName>
    </recommendedName>
</protein>
<dbReference type="InterPro" id="IPR036047">
    <property type="entry name" value="F-box-like_dom_sf"/>
</dbReference>
<gene>
    <name evidence="2" type="ORF">AARE701A_LOCUS20992</name>
</gene>
<name>A0A8S2B810_ARAAE</name>
<dbReference type="PROSITE" id="PS50181">
    <property type="entry name" value="FBOX"/>
    <property type="match status" value="1"/>
</dbReference>
<evidence type="ECO:0000313" key="3">
    <source>
        <dbReference type="Proteomes" id="UP000682877"/>
    </source>
</evidence>
<dbReference type="CDD" id="cd22157">
    <property type="entry name" value="F-box_AtFBW1-like"/>
    <property type="match status" value="1"/>
</dbReference>
<dbReference type="Pfam" id="PF24750">
    <property type="entry name" value="b-prop_At3g26010-like"/>
    <property type="match status" value="1"/>
</dbReference>
<dbReference type="AlphaFoldDB" id="A0A8S2B810"/>
<feature type="domain" description="F-box" evidence="1">
    <location>
        <begin position="1"/>
        <end position="48"/>
    </location>
</feature>
<evidence type="ECO:0000259" key="1">
    <source>
        <dbReference type="PROSITE" id="PS50181"/>
    </source>
</evidence>